<gene>
    <name evidence="9" type="ORF">RV14_GL000605</name>
</gene>
<keyword evidence="6 7" id="KW-0472">Membrane</keyword>
<evidence type="ECO:0000313" key="10">
    <source>
        <dbReference type="Proteomes" id="UP000182152"/>
    </source>
</evidence>
<organism evidence="9 10">
    <name type="scientific">Enterococcus ratti</name>
    <dbReference type="NCBI Taxonomy" id="150033"/>
    <lineage>
        <taxon>Bacteria</taxon>
        <taxon>Bacillati</taxon>
        <taxon>Bacillota</taxon>
        <taxon>Bacilli</taxon>
        <taxon>Lactobacillales</taxon>
        <taxon>Enterococcaceae</taxon>
        <taxon>Enterococcus</taxon>
    </lineage>
</organism>
<protein>
    <submittedName>
        <fullName evidence="9">Major facilitator superfamily transporter</fullName>
    </submittedName>
</protein>
<feature type="domain" description="Major facilitator superfamily (MFS) profile" evidence="8">
    <location>
        <begin position="29"/>
        <end position="416"/>
    </location>
</feature>
<evidence type="ECO:0000256" key="7">
    <source>
        <dbReference type="SAM" id="Phobius"/>
    </source>
</evidence>
<evidence type="ECO:0000256" key="3">
    <source>
        <dbReference type="ARBA" id="ARBA00022475"/>
    </source>
</evidence>
<feature type="transmembrane region" description="Helical" evidence="7">
    <location>
        <begin position="31"/>
        <end position="55"/>
    </location>
</feature>
<keyword evidence="10" id="KW-1185">Reference proteome</keyword>
<evidence type="ECO:0000256" key="4">
    <source>
        <dbReference type="ARBA" id="ARBA00022692"/>
    </source>
</evidence>
<feature type="transmembrane region" description="Helical" evidence="7">
    <location>
        <begin position="189"/>
        <end position="208"/>
    </location>
</feature>
<feature type="transmembrane region" description="Helical" evidence="7">
    <location>
        <begin position="268"/>
        <end position="292"/>
    </location>
</feature>
<dbReference type="AlphaFoldDB" id="A0A1L8WGU6"/>
<evidence type="ECO:0000256" key="6">
    <source>
        <dbReference type="ARBA" id="ARBA00023136"/>
    </source>
</evidence>
<dbReference type="EMBL" id="JXLB01000015">
    <property type="protein sequence ID" value="OJG80236.1"/>
    <property type="molecule type" value="Genomic_DNA"/>
</dbReference>
<dbReference type="PRINTS" id="PR01035">
    <property type="entry name" value="TCRTETA"/>
</dbReference>
<accession>A0A1L8WGU6</accession>
<dbReference type="PANTHER" id="PTHR43414">
    <property type="entry name" value="MULTIDRUG RESISTANCE PROTEIN MDTG"/>
    <property type="match status" value="1"/>
</dbReference>
<dbReference type="InterPro" id="IPR001958">
    <property type="entry name" value="Tet-R_TetA/multi-R_MdtG-like"/>
</dbReference>
<dbReference type="GO" id="GO:0022857">
    <property type="term" value="F:transmembrane transporter activity"/>
    <property type="evidence" value="ECO:0007669"/>
    <property type="project" value="InterPro"/>
</dbReference>
<keyword evidence="5 7" id="KW-1133">Transmembrane helix</keyword>
<feature type="transmembrane region" description="Helical" evidence="7">
    <location>
        <begin position="100"/>
        <end position="121"/>
    </location>
</feature>
<sequence length="437" mass="47916">MKTFRKKDIPLTTQIKEKLFRKRATWEQNLFVLWFGTFMAGIGFSLVMPFMSLYIDTLGNYNTSQLNFWSGLTFSSTFLVTTLISPWWGKLADQKGRKLMLLRSSLGMALVISLMGCVTSVHQLVALRLLQGIFSGYISNATALVATGTPKEKSGQVLGTLATGSVTGTLLGPLLGGISASAFGFRPTFFITGIILFLVFLLSLFFVHETFVPIKKENMASAKQIFKELPYPHVVIGMFVTTMIIQASNNSISPIISLYIRQLLHGHGNVTLISGIVASIPGIATLIAAPRFGRLGDKIGSERILAIGLGFAILVYIPMAFVTNVWELAILRFLIGISDACLLPAVQALITKYSPQQAAGRIFSYNQSFQATGNVVGPMIGSSVSSVFGYRSVFLSTSFLVLVNFLLVRHNTQEIHANEKKQEEITSTLISRHHLTK</sequence>
<keyword evidence="2" id="KW-0813">Transport</keyword>
<feature type="transmembrane region" description="Helical" evidence="7">
    <location>
        <begin position="304"/>
        <end position="326"/>
    </location>
</feature>
<proteinExistence type="predicted"/>
<dbReference type="InterPro" id="IPR011701">
    <property type="entry name" value="MFS"/>
</dbReference>
<evidence type="ECO:0000256" key="2">
    <source>
        <dbReference type="ARBA" id="ARBA00022448"/>
    </source>
</evidence>
<comment type="subcellular location">
    <subcellularLocation>
        <location evidence="1">Cell membrane</location>
        <topology evidence="1">Multi-pass membrane protein</topology>
    </subcellularLocation>
</comment>
<evidence type="ECO:0000313" key="9">
    <source>
        <dbReference type="EMBL" id="OJG80236.1"/>
    </source>
</evidence>
<dbReference type="Gene3D" id="1.20.1250.20">
    <property type="entry name" value="MFS general substrate transporter like domains"/>
    <property type="match status" value="2"/>
</dbReference>
<evidence type="ECO:0000259" key="8">
    <source>
        <dbReference type="PROSITE" id="PS50850"/>
    </source>
</evidence>
<feature type="transmembrane region" description="Helical" evidence="7">
    <location>
        <begin position="67"/>
        <end position="88"/>
    </location>
</feature>
<name>A0A1L8WGU6_9ENTE</name>
<dbReference type="CDD" id="cd17391">
    <property type="entry name" value="MFS_MdtG_MDR_like"/>
    <property type="match status" value="1"/>
</dbReference>
<dbReference type="InterPro" id="IPR036259">
    <property type="entry name" value="MFS_trans_sf"/>
</dbReference>
<dbReference type="PROSITE" id="PS50850">
    <property type="entry name" value="MFS"/>
    <property type="match status" value="1"/>
</dbReference>
<feature type="transmembrane region" description="Helical" evidence="7">
    <location>
        <begin position="388"/>
        <end position="408"/>
    </location>
</feature>
<comment type="caution">
    <text evidence="9">The sequence shown here is derived from an EMBL/GenBank/DDBJ whole genome shotgun (WGS) entry which is preliminary data.</text>
</comment>
<dbReference type="InterPro" id="IPR020846">
    <property type="entry name" value="MFS_dom"/>
</dbReference>
<evidence type="ECO:0000256" key="5">
    <source>
        <dbReference type="ARBA" id="ARBA00022989"/>
    </source>
</evidence>
<dbReference type="Proteomes" id="UP000182152">
    <property type="component" value="Unassembled WGS sequence"/>
</dbReference>
<dbReference type="Pfam" id="PF00083">
    <property type="entry name" value="Sugar_tr"/>
    <property type="match status" value="1"/>
</dbReference>
<keyword evidence="4 7" id="KW-0812">Transmembrane</keyword>
<dbReference type="SUPFAM" id="SSF103473">
    <property type="entry name" value="MFS general substrate transporter"/>
    <property type="match status" value="2"/>
</dbReference>
<keyword evidence="3" id="KW-1003">Cell membrane</keyword>
<dbReference type="STRING" id="150033.RV14_GL000605"/>
<dbReference type="GO" id="GO:0005886">
    <property type="term" value="C:plasma membrane"/>
    <property type="evidence" value="ECO:0007669"/>
    <property type="project" value="UniProtKB-SubCell"/>
</dbReference>
<dbReference type="Pfam" id="PF07690">
    <property type="entry name" value="MFS_1"/>
    <property type="match status" value="1"/>
</dbReference>
<feature type="transmembrane region" description="Helical" evidence="7">
    <location>
        <begin position="158"/>
        <end position="183"/>
    </location>
</feature>
<reference evidence="9 10" key="1">
    <citation type="submission" date="2014-12" db="EMBL/GenBank/DDBJ databases">
        <title>Draft genome sequences of 29 type strains of Enterococci.</title>
        <authorList>
            <person name="Zhong Z."/>
            <person name="Sun Z."/>
            <person name="Liu W."/>
            <person name="Zhang W."/>
            <person name="Zhang H."/>
        </authorList>
    </citation>
    <scope>NUCLEOTIDE SEQUENCE [LARGE SCALE GENOMIC DNA]</scope>
    <source>
        <strain evidence="9 10">DSM 15687</strain>
    </source>
</reference>
<dbReference type="PANTHER" id="PTHR43414:SF6">
    <property type="entry name" value="MULTIDRUG RESISTANCE PROTEIN MDTG"/>
    <property type="match status" value="1"/>
</dbReference>
<dbReference type="InterPro" id="IPR005828">
    <property type="entry name" value="MFS_sugar_transport-like"/>
</dbReference>
<evidence type="ECO:0000256" key="1">
    <source>
        <dbReference type="ARBA" id="ARBA00004651"/>
    </source>
</evidence>